<name>A0A8S4PWI3_OWEFU</name>
<gene>
    <name evidence="1" type="ORF">OFUS_LOCUS22210</name>
</gene>
<reference evidence="1" key="1">
    <citation type="submission" date="2022-03" db="EMBL/GenBank/DDBJ databases">
        <authorList>
            <person name="Martin C."/>
        </authorList>
    </citation>
    <scope>NUCLEOTIDE SEQUENCE</scope>
</reference>
<evidence type="ECO:0000313" key="1">
    <source>
        <dbReference type="EMBL" id="CAH1798013.1"/>
    </source>
</evidence>
<feature type="non-terminal residue" evidence="1">
    <location>
        <position position="100"/>
    </location>
</feature>
<dbReference type="EMBL" id="CAIIXF020000010">
    <property type="protein sequence ID" value="CAH1798013.1"/>
    <property type="molecule type" value="Genomic_DNA"/>
</dbReference>
<sequence length="100" mass="11000">QNNVPPHRTGFTLTDVGNLQCVLFGGVTSDLVESPYFVENRYRCVPADGLFQKLNCTNMSWVTVEVPSLEPRAYHTCTLISKETITLAIIGGTVFKGHIA</sequence>
<organism evidence="1 2">
    <name type="scientific">Owenia fusiformis</name>
    <name type="common">Polychaete worm</name>
    <dbReference type="NCBI Taxonomy" id="6347"/>
    <lineage>
        <taxon>Eukaryota</taxon>
        <taxon>Metazoa</taxon>
        <taxon>Spiralia</taxon>
        <taxon>Lophotrochozoa</taxon>
        <taxon>Annelida</taxon>
        <taxon>Polychaeta</taxon>
        <taxon>Sedentaria</taxon>
        <taxon>Canalipalpata</taxon>
        <taxon>Sabellida</taxon>
        <taxon>Oweniida</taxon>
        <taxon>Oweniidae</taxon>
        <taxon>Owenia</taxon>
    </lineage>
</organism>
<protein>
    <submittedName>
        <fullName evidence="1">Uncharacterized protein</fullName>
    </submittedName>
</protein>
<comment type="caution">
    <text evidence="1">The sequence shown here is derived from an EMBL/GenBank/DDBJ whole genome shotgun (WGS) entry which is preliminary data.</text>
</comment>
<keyword evidence="2" id="KW-1185">Reference proteome</keyword>
<dbReference type="AlphaFoldDB" id="A0A8S4PWI3"/>
<dbReference type="Gene3D" id="2.120.10.80">
    <property type="entry name" value="Kelch-type beta propeller"/>
    <property type="match status" value="1"/>
</dbReference>
<evidence type="ECO:0000313" key="2">
    <source>
        <dbReference type="Proteomes" id="UP000749559"/>
    </source>
</evidence>
<proteinExistence type="predicted"/>
<feature type="non-terminal residue" evidence="1">
    <location>
        <position position="1"/>
    </location>
</feature>
<dbReference type="Proteomes" id="UP000749559">
    <property type="component" value="Unassembled WGS sequence"/>
</dbReference>
<dbReference type="InterPro" id="IPR015915">
    <property type="entry name" value="Kelch-typ_b-propeller"/>
</dbReference>
<accession>A0A8S4PWI3</accession>